<dbReference type="InterPro" id="IPR001245">
    <property type="entry name" value="Ser-Thr/Tyr_kinase_cat_dom"/>
</dbReference>
<evidence type="ECO:0000313" key="3">
    <source>
        <dbReference type="EMBL" id="CAI2188398.1"/>
    </source>
</evidence>
<dbReference type="PANTHER" id="PTHR44329">
    <property type="entry name" value="SERINE/THREONINE-PROTEIN KINASE TNNI3K-RELATED"/>
    <property type="match status" value="1"/>
</dbReference>
<dbReference type="PROSITE" id="PS50011">
    <property type="entry name" value="PROTEIN_KINASE_DOM"/>
    <property type="match status" value="1"/>
</dbReference>
<dbReference type="SUPFAM" id="SSF56112">
    <property type="entry name" value="Protein kinase-like (PK-like)"/>
    <property type="match status" value="1"/>
</dbReference>
<dbReference type="OrthoDB" id="2213591at2759"/>
<dbReference type="InterPro" id="IPR000719">
    <property type="entry name" value="Prot_kinase_dom"/>
</dbReference>
<dbReference type="InterPro" id="IPR051681">
    <property type="entry name" value="Ser/Thr_Kinases-Pseudokinases"/>
</dbReference>
<dbReference type="Proteomes" id="UP001153678">
    <property type="component" value="Unassembled WGS sequence"/>
</dbReference>
<protein>
    <submittedName>
        <fullName evidence="3">7515_t:CDS:1</fullName>
    </submittedName>
</protein>
<dbReference type="AlphaFoldDB" id="A0A9W4T0W5"/>
<evidence type="ECO:0000313" key="4">
    <source>
        <dbReference type="Proteomes" id="UP001153678"/>
    </source>
</evidence>
<organism evidence="3 4">
    <name type="scientific">Funneliformis geosporum</name>
    <dbReference type="NCBI Taxonomy" id="1117311"/>
    <lineage>
        <taxon>Eukaryota</taxon>
        <taxon>Fungi</taxon>
        <taxon>Fungi incertae sedis</taxon>
        <taxon>Mucoromycota</taxon>
        <taxon>Glomeromycotina</taxon>
        <taxon>Glomeromycetes</taxon>
        <taxon>Glomerales</taxon>
        <taxon>Glomeraceae</taxon>
        <taxon>Funneliformis</taxon>
    </lineage>
</organism>
<feature type="region of interest" description="Disordered" evidence="1">
    <location>
        <begin position="302"/>
        <end position="324"/>
    </location>
</feature>
<dbReference type="GO" id="GO:0005524">
    <property type="term" value="F:ATP binding"/>
    <property type="evidence" value="ECO:0007669"/>
    <property type="project" value="InterPro"/>
</dbReference>
<evidence type="ECO:0000256" key="1">
    <source>
        <dbReference type="SAM" id="MobiDB-lite"/>
    </source>
</evidence>
<proteinExistence type="predicted"/>
<gene>
    <name evidence="3" type="ORF">FWILDA_LOCUS13559</name>
</gene>
<sequence length="324" mass="37098">MILKILEVDFNPLDVYDFIKKKYTKPSLKLGWIPYTRLGNFTRITQGKFSIFYQATCKRGHVWDNVAVKCFSNTRDFRNIGWWTKLRILKSISSGLQIVHNADFIHRNLHSGNILMEPDLKNLIQGRIGDFGLSQSVDNVQSDNEIYGMIPYMAPEIFDDASFSKASDIYSFAMVMWECTTDYWYNNYNNFGQAEEKRLELLKLKKLGPLFTKKYPNPIYSSKVLSPLTSRSSSNNANQGYISKEYDIDFRSLSTIYAKSTKDFSNSDAIYTSTPFNVLGSAVISSISSIKRNIDELGIKPQGSRKHIKSDNYLNSETSESKDV</sequence>
<evidence type="ECO:0000259" key="2">
    <source>
        <dbReference type="PROSITE" id="PS50011"/>
    </source>
</evidence>
<feature type="domain" description="Protein kinase" evidence="2">
    <location>
        <begin position="1"/>
        <end position="324"/>
    </location>
</feature>
<comment type="caution">
    <text evidence="3">The sequence shown here is derived from an EMBL/GenBank/DDBJ whole genome shotgun (WGS) entry which is preliminary data.</text>
</comment>
<dbReference type="GO" id="GO:0004674">
    <property type="term" value="F:protein serine/threonine kinase activity"/>
    <property type="evidence" value="ECO:0007669"/>
    <property type="project" value="TreeGrafter"/>
</dbReference>
<dbReference type="Gene3D" id="1.10.510.10">
    <property type="entry name" value="Transferase(Phosphotransferase) domain 1"/>
    <property type="match status" value="1"/>
</dbReference>
<dbReference type="InterPro" id="IPR011009">
    <property type="entry name" value="Kinase-like_dom_sf"/>
</dbReference>
<reference evidence="3" key="1">
    <citation type="submission" date="2022-08" db="EMBL/GenBank/DDBJ databases">
        <authorList>
            <person name="Kallberg Y."/>
            <person name="Tangrot J."/>
            <person name="Rosling A."/>
        </authorList>
    </citation>
    <scope>NUCLEOTIDE SEQUENCE</scope>
    <source>
        <strain evidence="3">Wild A</strain>
    </source>
</reference>
<accession>A0A9W4T0W5</accession>
<name>A0A9W4T0W5_9GLOM</name>
<keyword evidence="4" id="KW-1185">Reference proteome</keyword>
<dbReference type="EMBL" id="CAMKVN010005179">
    <property type="protein sequence ID" value="CAI2188398.1"/>
    <property type="molecule type" value="Genomic_DNA"/>
</dbReference>
<dbReference type="Pfam" id="PF07714">
    <property type="entry name" value="PK_Tyr_Ser-Thr"/>
    <property type="match status" value="1"/>
</dbReference>